<evidence type="ECO:0000313" key="2">
    <source>
        <dbReference type="EMBL" id="MDH1181122.1"/>
    </source>
</evidence>
<evidence type="ECO:0000313" key="3">
    <source>
        <dbReference type="Proteomes" id="UP000507140"/>
    </source>
</evidence>
<evidence type="ECO:0000313" key="4">
    <source>
        <dbReference type="Proteomes" id="UP001158644"/>
    </source>
</evidence>
<reference evidence="2 4" key="2">
    <citation type="submission" date="2022-09" db="EMBL/GenBank/DDBJ databases">
        <title>Intensive care unit water sources are persistently colonized with multi-drug resistant bacteria and are the site of extensive horizontal gene transfer of antibiotic resistance genes.</title>
        <authorList>
            <person name="Diorio-Toth L."/>
        </authorList>
    </citation>
    <scope>NUCLEOTIDE SEQUENCE [LARGE SCALE GENOMIC DNA]</scope>
    <source>
        <strain evidence="2 4">GD03967</strain>
    </source>
</reference>
<gene>
    <name evidence="1" type="ORF">LMG3415_01447</name>
    <name evidence="2" type="ORF">N5C72_23850</name>
</gene>
<organism evidence="2 4">
    <name type="scientific">Achromobacter mucicolens</name>
    <dbReference type="NCBI Taxonomy" id="1389922"/>
    <lineage>
        <taxon>Bacteria</taxon>
        <taxon>Pseudomonadati</taxon>
        <taxon>Pseudomonadota</taxon>
        <taxon>Betaproteobacteria</taxon>
        <taxon>Burkholderiales</taxon>
        <taxon>Alcaligenaceae</taxon>
        <taxon>Achromobacter</taxon>
    </lineage>
</organism>
<dbReference type="InterPro" id="IPR022037">
    <property type="entry name" value="DUF3606"/>
</dbReference>
<comment type="caution">
    <text evidence="2">The sequence shown here is derived from an EMBL/GenBank/DDBJ whole genome shotgun (WGS) entry which is preliminary data.</text>
</comment>
<proteinExistence type="predicted"/>
<protein>
    <submittedName>
        <fullName evidence="2">DUF3606 domain-containing protein</fullName>
    </submittedName>
</protein>
<keyword evidence="3" id="KW-1185">Reference proteome</keyword>
<dbReference type="Pfam" id="PF12244">
    <property type="entry name" value="DUF3606"/>
    <property type="match status" value="1"/>
</dbReference>
<name>A0ABD4Z051_9BURK</name>
<reference evidence="1 3" key="1">
    <citation type="submission" date="2020-04" db="EMBL/GenBank/DDBJ databases">
        <authorList>
            <person name="De Canck E."/>
        </authorList>
    </citation>
    <scope>NUCLEOTIDE SEQUENCE [LARGE SCALE GENOMIC DNA]</scope>
    <source>
        <strain evidence="1 3">LMG 3415</strain>
    </source>
</reference>
<dbReference type="EMBL" id="CADIKR010000001">
    <property type="protein sequence ID" value="CAB3841028.1"/>
    <property type="molecule type" value="Genomic_DNA"/>
</dbReference>
<dbReference type="EMBL" id="JAOBZK010000046">
    <property type="protein sequence ID" value="MDH1181122.1"/>
    <property type="molecule type" value="Genomic_DNA"/>
</dbReference>
<dbReference type="Proteomes" id="UP000507140">
    <property type="component" value="Unassembled WGS sequence"/>
</dbReference>
<dbReference type="Proteomes" id="UP001158644">
    <property type="component" value="Unassembled WGS sequence"/>
</dbReference>
<sequence>MSDDLNQRGAQDRSRINVNESHELRYWTKELGVTEDQLRAAVQAVGVSAAAVRKHLTAQP</sequence>
<accession>A0ABD4Z051</accession>
<dbReference type="RefSeq" id="WP_152385268.1">
    <property type="nucleotide sequence ID" value="NZ_CADIKR010000001.1"/>
</dbReference>
<dbReference type="AlphaFoldDB" id="A0ABD4Z051"/>
<evidence type="ECO:0000313" key="1">
    <source>
        <dbReference type="EMBL" id="CAB3841028.1"/>
    </source>
</evidence>